<sequence>MHFSATISCFLGLAAASAIASPLSKIEPPADPATLMILQTGSGCNYFAAPRCCVPTVCQCTDGKIYQVNQDAVNAGGHGCDPPWGFLSDSNIQFPGYCC</sequence>
<dbReference type="EMBL" id="JAQQWK010000011">
    <property type="protein sequence ID" value="KAK8023661.1"/>
    <property type="molecule type" value="Genomic_DNA"/>
</dbReference>
<reference evidence="2 3" key="1">
    <citation type="submission" date="2023-01" db="EMBL/GenBank/DDBJ databases">
        <title>Analysis of 21 Apiospora genomes using comparative genomics revels a genus with tremendous synthesis potential of carbohydrate active enzymes and secondary metabolites.</title>
        <authorList>
            <person name="Sorensen T."/>
        </authorList>
    </citation>
    <scope>NUCLEOTIDE SEQUENCE [LARGE SCALE GENOMIC DNA]</scope>
    <source>
        <strain evidence="2 3">CBS 33761</strain>
    </source>
</reference>
<name>A0ABR1S215_9PEZI</name>
<proteinExistence type="predicted"/>
<evidence type="ECO:0000256" key="1">
    <source>
        <dbReference type="SAM" id="SignalP"/>
    </source>
</evidence>
<accession>A0ABR1S215</accession>
<evidence type="ECO:0000313" key="3">
    <source>
        <dbReference type="Proteomes" id="UP001444661"/>
    </source>
</evidence>
<organism evidence="2 3">
    <name type="scientific">Apiospora rasikravindrae</name>
    <dbReference type="NCBI Taxonomy" id="990691"/>
    <lineage>
        <taxon>Eukaryota</taxon>
        <taxon>Fungi</taxon>
        <taxon>Dikarya</taxon>
        <taxon>Ascomycota</taxon>
        <taxon>Pezizomycotina</taxon>
        <taxon>Sordariomycetes</taxon>
        <taxon>Xylariomycetidae</taxon>
        <taxon>Amphisphaeriales</taxon>
        <taxon>Apiosporaceae</taxon>
        <taxon>Apiospora</taxon>
    </lineage>
</organism>
<keyword evidence="1" id="KW-0732">Signal</keyword>
<evidence type="ECO:0000313" key="2">
    <source>
        <dbReference type="EMBL" id="KAK8023661.1"/>
    </source>
</evidence>
<protein>
    <submittedName>
        <fullName evidence="2">Uncharacterized protein</fullName>
    </submittedName>
</protein>
<feature type="chain" id="PRO_5045162053" evidence="1">
    <location>
        <begin position="17"/>
        <end position="99"/>
    </location>
</feature>
<feature type="signal peptide" evidence="1">
    <location>
        <begin position="1"/>
        <end position="16"/>
    </location>
</feature>
<dbReference type="Proteomes" id="UP001444661">
    <property type="component" value="Unassembled WGS sequence"/>
</dbReference>
<gene>
    <name evidence="2" type="ORF">PG993_011727</name>
</gene>
<comment type="caution">
    <text evidence="2">The sequence shown here is derived from an EMBL/GenBank/DDBJ whole genome shotgun (WGS) entry which is preliminary data.</text>
</comment>
<keyword evidence="3" id="KW-1185">Reference proteome</keyword>